<proteinExistence type="predicted"/>
<reference evidence="1 2" key="1">
    <citation type="journal article" date="2023" name="Plants (Basel)">
        <title>Bridging the Gap: Combining Genomics and Transcriptomics Approaches to Understand Stylosanthes scabra, an Orphan Legume from the Brazilian Caatinga.</title>
        <authorList>
            <person name="Ferreira-Neto J.R.C."/>
            <person name="da Silva M.D."/>
            <person name="Binneck E."/>
            <person name="de Melo N.F."/>
            <person name="da Silva R.H."/>
            <person name="de Melo A.L.T.M."/>
            <person name="Pandolfi V."/>
            <person name="Bustamante F.O."/>
            <person name="Brasileiro-Vidal A.C."/>
            <person name="Benko-Iseppon A.M."/>
        </authorList>
    </citation>
    <scope>NUCLEOTIDE SEQUENCE [LARGE SCALE GENOMIC DNA]</scope>
    <source>
        <tissue evidence="1">Leaves</tissue>
    </source>
</reference>
<dbReference type="EMBL" id="JASCZI010255383">
    <property type="protein sequence ID" value="MED6215635.1"/>
    <property type="molecule type" value="Genomic_DNA"/>
</dbReference>
<sequence>MRATYERLQQLFIRKGREAVAQISVGQEFSQHLTRAIEKLRESLPKMRVTHCDRQAEVFSVDEVEELEGYGMRSFRVHLNQR</sequence>
<protein>
    <submittedName>
        <fullName evidence="1">Uncharacterized protein</fullName>
    </submittedName>
</protein>
<accession>A0ABU6YZ82</accession>
<comment type="caution">
    <text evidence="1">The sequence shown here is derived from an EMBL/GenBank/DDBJ whole genome shotgun (WGS) entry which is preliminary data.</text>
</comment>
<dbReference type="Proteomes" id="UP001341840">
    <property type="component" value="Unassembled WGS sequence"/>
</dbReference>
<evidence type="ECO:0000313" key="2">
    <source>
        <dbReference type="Proteomes" id="UP001341840"/>
    </source>
</evidence>
<organism evidence="1 2">
    <name type="scientific">Stylosanthes scabra</name>
    <dbReference type="NCBI Taxonomy" id="79078"/>
    <lineage>
        <taxon>Eukaryota</taxon>
        <taxon>Viridiplantae</taxon>
        <taxon>Streptophyta</taxon>
        <taxon>Embryophyta</taxon>
        <taxon>Tracheophyta</taxon>
        <taxon>Spermatophyta</taxon>
        <taxon>Magnoliopsida</taxon>
        <taxon>eudicotyledons</taxon>
        <taxon>Gunneridae</taxon>
        <taxon>Pentapetalae</taxon>
        <taxon>rosids</taxon>
        <taxon>fabids</taxon>
        <taxon>Fabales</taxon>
        <taxon>Fabaceae</taxon>
        <taxon>Papilionoideae</taxon>
        <taxon>50 kb inversion clade</taxon>
        <taxon>dalbergioids sensu lato</taxon>
        <taxon>Dalbergieae</taxon>
        <taxon>Pterocarpus clade</taxon>
        <taxon>Stylosanthes</taxon>
    </lineage>
</organism>
<gene>
    <name evidence="1" type="ORF">PIB30_115788</name>
</gene>
<name>A0ABU6YZ82_9FABA</name>
<evidence type="ECO:0000313" key="1">
    <source>
        <dbReference type="EMBL" id="MED6215635.1"/>
    </source>
</evidence>
<feature type="non-terminal residue" evidence="1">
    <location>
        <position position="82"/>
    </location>
</feature>
<keyword evidence="2" id="KW-1185">Reference proteome</keyword>